<dbReference type="EMBL" id="JAEPRD010000236">
    <property type="protein sequence ID" value="KAG2193376.1"/>
    <property type="molecule type" value="Genomic_DNA"/>
</dbReference>
<name>A0A8H7QJ21_9FUNG</name>
<sequence>MTIPSAIQKPKQSRASRRGLTMRVLRASPAAFNCAIALANSTGIVPENNDVNNIPDFSDVDMVSIDHDTMNTLIELETRQQEEEHDRYVEGKISDVDDEGAEFEDLQLADDSSDEGDSRMEDVIEGLPKNSDNQDITMIKNVIIPDYPFDQKELDSMQFNYLCINNNMTMQSTNNMKNFIEMLITRNDNSRVLSNKIDSL</sequence>
<proteinExistence type="predicted"/>
<evidence type="ECO:0000313" key="2">
    <source>
        <dbReference type="Proteomes" id="UP000603453"/>
    </source>
</evidence>
<organism evidence="1 2">
    <name type="scientific">Mucor saturninus</name>
    <dbReference type="NCBI Taxonomy" id="64648"/>
    <lineage>
        <taxon>Eukaryota</taxon>
        <taxon>Fungi</taxon>
        <taxon>Fungi incertae sedis</taxon>
        <taxon>Mucoromycota</taxon>
        <taxon>Mucoromycotina</taxon>
        <taxon>Mucoromycetes</taxon>
        <taxon>Mucorales</taxon>
        <taxon>Mucorineae</taxon>
        <taxon>Mucoraceae</taxon>
        <taxon>Mucor</taxon>
    </lineage>
</organism>
<dbReference type="Proteomes" id="UP000603453">
    <property type="component" value="Unassembled WGS sequence"/>
</dbReference>
<dbReference type="AlphaFoldDB" id="A0A8H7QJ21"/>
<gene>
    <name evidence="1" type="ORF">INT47_001033</name>
</gene>
<comment type="caution">
    <text evidence="1">The sequence shown here is derived from an EMBL/GenBank/DDBJ whole genome shotgun (WGS) entry which is preliminary data.</text>
</comment>
<protein>
    <submittedName>
        <fullName evidence="1">Uncharacterized protein</fullName>
    </submittedName>
</protein>
<accession>A0A8H7QJ21</accession>
<reference evidence="1" key="1">
    <citation type="submission" date="2020-12" db="EMBL/GenBank/DDBJ databases">
        <title>Metabolic potential, ecology and presence of endohyphal bacteria is reflected in genomic diversity of Mucoromycotina.</title>
        <authorList>
            <person name="Muszewska A."/>
            <person name="Okrasinska A."/>
            <person name="Steczkiewicz K."/>
            <person name="Drgas O."/>
            <person name="Orlowska M."/>
            <person name="Perlinska-Lenart U."/>
            <person name="Aleksandrzak-Piekarczyk T."/>
            <person name="Szatraj K."/>
            <person name="Zielenkiewicz U."/>
            <person name="Pilsyk S."/>
            <person name="Malc E."/>
            <person name="Mieczkowski P."/>
            <person name="Kruszewska J.S."/>
            <person name="Biernat P."/>
            <person name="Pawlowska J."/>
        </authorList>
    </citation>
    <scope>NUCLEOTIDE SEQUENCE</scope>
    <source>
        <strain evidence="1">WA0000017839</strain>
    </source>
</reference>
<evidence type="ECO:0000313" key="1">
    <source>
        <dbReference type="EMBL" id="KAG2193376.1"/>
    </source>
</evidence>
<keyword evidence="2" id="KW-1185">Reference proteome</keyword>